<dbReference type="OrthoDB" id="9811967at2"/>
<evidence type="ECO:0000256" key="8">
    <source>
        <dbReference type="ARBA" id="ARBA00023136"/>
    </source>
</evidence>
<comment type="similarity">
    <text evidence="3 9">Belongs to the CobD/CbiB family.</text>
</comment>
<keyword evidence="11" id="KW-1185">Reference proteome</keyword>
<dbReference type="AlphaFoldDB" id="A0A7L4UNB8"/>
<dbReference type="EMBL" id="QENZ01000004">
    <property type="protein sequence ID" value="PVX50683.1"/>
    <property type="molecule type" value="Genomic_DNA"/>
</dbReference>
<dbReference type="NCBIfam" id="TIGR00380">
    <property type="entry name" value="cobal_cbiB"/>
    <property type="match status" value="1"/>
</dbReference>
<dbReference type="PANTHER" id="PTHR34308:SF1">
    <property type="entry name" value="COBALAMIN BIOSYNTHESIS PROTEIN CBIB"/>
    <property type="match status" value="1"/>
</dbReference>
<evidence type="ECO:0000256" key="3">
    <source>
        <dbReference type="ARBA" id="ARBA00006263"/>
    </source>
</evidence>
<accession>A0A7L4UNB8</accession>
<keyword evidence="7 9" id="KW-1133">Transmembrane helix</keyword>
<evidence type="ECO:0000256" key="2">
    <source>
        <dbReference type="ARBA" id="ARBA00004953"/>
    </source>
</evidence>
<evidence type="ECO:0000256" key="7">
    <source>
        <dbReference type="ARBA" id="ARBA00022989"/>
    </source>
</evidence>
<reference evidence="10 11" key="1">
    <citation type="submission" date="2018-05" db="EMBL/GenBank/DDBJ databases">
        <title>Genomic Encyclopedia of Type Strains, Phase IV (KMG-IV): sequencing the most valuable type-strain genomes for metagenomic binning, comparative biology and taxonomic classification.</title>
        <authorList>
            <person name="Goeker M."/>
        </authorList>
    </citation>
    <scope>NUCLEOTIDE SEQUENCE [LARGE SCALE GENOMIC DNA]</scope>
    <source>
        <strain evidence="10 11">DSM 28579</strain>
    </source>
</reference>
<feature type="transmembrane region" description="Helical" evidence="9">
    <location>
        <begin position="298"/>
        <end position="315"/>
    </location>
</feature>
<keyword evidence="6 9" id="KW-0812">Transmembrane</keyword>
<dbReference type="PANTHER" id="PTHR34308">
    <property type="entry name" value="COBALAMIN BIOSYNTHESIS PROTEIN CBIB"/>
    <property type="match status" value="1"/>
</dbReference>
<sequence>MENLFLYLFVPLVLGWLLDRIFGDPENLPHPIIFFGKAISWVEKKWNQGDSKIVKGGVVAIFFPLVVFILSSAVNIIMFLYCFWLGIIVNTIFVFFGLAGKTLAKEVEMVFEAVEVSLQKGREQIARIVGRDTSQLDEQQIKIAALETLAENLSDGVIAPLFWYALGGVPGMFAYKMTNTLDSMIGYKSEKYRDFGRWSAKIDDVANYIPARLTTLLMLIVSGKISLFPFVLKYGKMHTSPNAGYPESALAGILDCRFGGGNYYFGKFVEKPYIGENERELSMQDMQKSIKVNLKSEILMVIALIIFYGIMLSIMK</sequence>
<proteinExistence type="inferred from homology"/>
<comment type="caution">
    <text evidence="10">The sequence shown here is derived from an EMBL/GenBank/DDBJ whole genome shotgun (WGS) entry which is preliminary data.</text>
</comment>
<dbReference type="GO" id="GO:0048472">
    <property type="term" value="F:threonine-phosphate decarboxylase activity"/>
    <property type="evidence" value="ECO:0007669"/>
    <property type="project" value="InterPro"/>
</dbReference>
<evidence type="ECO:0000256" key="1">
    <source>
        <dbReference type="ARBA" id="ARBA00004651"/>
    </source>
</evidence>
<keyword evidence="8 9" id="KW-0472">Membrane</keyword>
<dbReference type="RefSeq" id="WP_116496241.1">
    <property type="nucleotide sequence ID" value="NZ_QENZ01000004.1"/>
</dbReference>
<protein>
    <recommendedName>
        <fullName evidence="9">Cobalamin biosynthesis protein CobD</fullName>
    </recommendedName>
</protein>
<dbReference type="GO" id="GO:0015420">
    <property type="term" value="F:ABC-type vitamin B12 transporter activity"/>
    <property type="evidence" value="ECO:0007669"/>
    <property type="project" value="UniProtKB-UniRule"/>
</dbReference>
<keyword evidence="4 9" id="KW-1003">Cell membrane</keyword>
<comment type="subcellular location">
    <subcellularLocation>
        <location evidence="1 9">Cell membrane</location>
        <topology evidence="1 9">Multi-pass membrane protein</topology>
    </subcellularLocation>
</comment>
<dbReference type="UniPathway" id="UPA00148"/>
<comment type="pathway">
    <text evidence="2 9">Cofactor biosynthesis; adenosylcobalamin biosynthesis.</text>
</comment>
<dbReference type="Pfam" id="PF03186">
    <property type="entry name" value="CobD_Cbib"/>
    <property type="match status" value="1"/>
</dbReference>
<dbReference type="GO" id="GO:0005886">
    <property type="term" value="C:plasma membrane"/>
    <property type="evidence" value="ECO:0007669"/>
    <property type="project" value="UniProtKB-SubCell"/>
</dbReference>
<comment type="function">
    <text evidence="9">Converts cobyric acid to cobinamide by the addition of aminopropanol on the F carboxylic group.</text>
</comment>
<dbReference type="GO" id="GO:0009236">
    <property type="term" value="P:cobalamin biosynthetic process"/>
    <property type="evidence" value="ECO:0007669"/>
    <property type="project" value="UniProtKB-UniRule"/>
</dbReference>
<evidence type="ECO:0000313" key="11">
    <source>
        <dbReference type="Proteomes" id="UP000251835"/>
    </source>
</evidence>
<gene>
    <name evidence="9" type="primary">cobD</name>
    <name evidence="10" type="ORF">C7377_0994</name>
</gene>
<evidence type="ECO:0000256" key="9">
    <source>
        <dbReference type="HAMAP-Rule" id="MF_00024"/>
    </source>
</evidence>
<evidence type="ECO:0000256" key="6">
    <source>
        <dbReference type="ARBA" id="ARBA00022692"/>
    </source>
</evidence>
<evidence type="ECO:0000256" key="4">
    <source>
        <dbReference type="ARBA" id="ARBA00022475"/>
    </source>
</evidence>
<dbReference type="InterPro" id="IPR004485">
    <property type="entry name" value="Cobalamin_biosynth_CobD/CbiB"/>
</dbReference>
<feature type="transmembrane region" description="Helical" evidence="9">
    <location>
        <begin position="53"/>
        <end position="71"/>
    </location>
</feature>
<keyword evidence="5 9" id="KW-0169">Cobalamin biosynthesis</keyword>
<feature type="transmembrane region" description="Helical" evidence="9">
    <location>
        <begin position="78"/>
        <end position="99"/>
    </location>
</feature>
<name>A0A7L4UNB8_BALHA</name>
<dbReference type="HAMAP" id="MF_00024">
    <property type="entry name" value="CobD_CbiB"/>
    <property type="match status" value="1"/>
</dbReference>
<feature type="transmembrane region" description="Helical" evidence="9">
    <location>
        <begin position="157"/>
        <end position="175"/>
    </location>
</feature>
<dbReference type="Proteomes" id="UP000251835">
    <property type="component" value="Unassembled WGS sequence"/>
</dbReference>
<evidence type="ECO:0000313" key="10">
    <source>
        <dbReference type="EMBL" id="PVX50683.1"/>
    </source>
</evidence>
<organism evidence="10 11">
    <name type="scientific">Balneicella halophila</name>
    <dbReference type="NCBI Taxonomy" id="1537566"/>
    <lineage>
        <taxon>Bacteria</taxon>
        <taxon>Pseudomonadati</taxon>
        <taxon>Bacteroidota</taxon>
        <taxon>Bacteroidia</taxon>
        <taxon>Bacteroidales</taxon>
        <taxon>Balneicellaceae</taxon>
        <taxon>Balneicella</taxon>
    </lineage>
</organism>
<evidence type="ECO:0000256" key="5">
    <source>
        <dbReference type="ARBA" id="ARBA00022573"/>
    </source>
</evidence>
<comment type="caution">
    <text evidence="9">Lacks conserved residue(s) required for the propagation of feature annotation.</text>
</comment>